<dbReference type="PROSITE" id="PS51257">
    <property type="entry name" value="PROKAR_LIPOPROTEIN"/>
    <property type="match status" value="1"/>
</dbReference>
<evidence type="ECO:0000256" key="1">
    <source>
        <dbReference type="ARBA" id="ARBA00004236"/>
    </source>
</evidence>
<reference evidence="5 6" key="1">
    <citation type="submission" date="2017-04" db="EMBL/GenBank/DDBJ databases">
        <authorList>
            <person name="Afonso C.L."/>
            <person name="Miller P.J."/>
            <person name="Scott M.A."/>
            <person name="Spackman E."/>
            <person name="Goraichik I."/>
            <person name="Dimitrov K.M."/>
            <person name="Suarez D.L."/>
            <person name="Swayne D.E."/>
        </authorList>
    </citation>
    <scope>NUCLEOTIDE SEQUENCE [LARGE SCALE GENOMIC DNA]</scope>
    <source>
        <strain evidence="5 6">DSM 19625</strain>
    </source>
</reference>
<evidence type="ECO:0000256" key="4">
    <source>
        <dbReference type="SAM" id="SignalP"/>
    </source>
</evidence>
<accession>A0A1W2ESM0</accession>
<feature type="signal peptide" evidence="4">
    <location>
        <begin position="1"/>
        <end position="20"/>
    </location>
</feature>
<dbReference type="EMBL" id="FWYB01000015">
    <property type="protein sequence ID" value="SMD12572.1"/>
    <property type="molecule type" value="Genomic_DNA"/>
</dbReference>
<evidence type="ECO:0000313" key="6">
    <source>
        <dbReference type="Proteomes" id="UP000192678"/>
    </source>
</evidence>
<gene>
    <name evidence="5" type="ORF">SAMN04488101_11566</name>
</gene>
<dbReference type="Pfam" id="PF06977">
    <property type="entry name" value="SdiA-regulated"/>
    <property type="match status" value="1"/>
</dbReference>
<comment type="subcellular location">
    <subcellularLocation>
        <location evidence="1">Cell membrane</location>
    </subcellularLocation>
</comment>
<protein>
    <submittedName>
        <fullName evidence="5">Uncharacterized protein YjiK</fullName>
    </submittedName>
</protein>
<dbReference type="Proteomes" id="UP000192678">
    <property type="component" value="Unassembled WGS sequence"/>
</dbReference>
<keyword evidence="3" id="KW-0472">Membrane</keyword>
<dbReference type="AlphaFoldDB" id="A0A1W2ESM0"/>
<evidence type="ECO:0000256" key="2">
    <source>
        <dbReference type="ARBA" id="ARBA00022475"/>
    </source>
</evidence>
<dbReference type="RefSeq" id="WP_084291439.1">
    <property type="nucleotide sequence ID" value="NZ_FWYB01000015.1"/>
</dbReference>
<dbReference type="SUPFAM" id="SSF50956">
    <property type="entry name" value="Thermostable phytase (3-phytase)"/>
    <property type="match status" value="1"/>
</dbReference>
<proteinExistence type="predicted"/>
<dbReference type="STRING" id="475255.SAMN04488101_11566"/>
<keyword evidence="4" id="KW-0732">Signal</keyword>
<evidence type="ECO:0000256" key="3">
    <source>
        <dbReference type="ARBA" id="ARBA00023136"/>
    </source>
</evidence>
<keyword evidence="2" id="KW-1003">Cell membrane</keyword>
<dbReference type="InterPro" id="IPR009722">
    <property type="entry name" value="YjiK/CarP"/>
</dbReference>
<sequence>MKKLYLFFLCISVLASAFFAYSCRNPSGKYSNPKGYDFTKPDKFNMPSSLQEISGIAFYKANSDTVYSVQDEDGKLYRQGWDVKKQSNMKFAPKGDFEDVAFLHEMVFVLKSNGDIYSFPVTEVVKKESNLVKLHKQVVPHGEYEGLFADQETNKIYVLCKKCGIDKKTKALSGYVFDYKSGTDSLVAAGAFKMDLNQIKALNSELKASLSPSALTRNPKTNEWYVLSSTNKLLLVADSNWKIKETHRLNSSMFNQPEGIAFDKDLNLYISNEGDEVIDGNILKFKYLVTEKK</sequence>
<dbReference type="OrthoDB" id="5292493at2"/>
<keyword evidence="6" id="KW-1185">Reference proteome</keyword>
<dbReference type="GO" id="GO:0005886">
    <property type="term" value="C:plasma membrane"/>
    <property type="evidence" value="ECO:0007669"/>
    <property type="project" value="UniProtKB-SubCell"/>
</dbReference>
<feature type="chain" id="PRO_5011986466" evidence="4">
    <location>
        <begin position="21"/>
        <end position="293"/>
    </location>
</feature>
<organism evidence="5 6">
    <name type="scientific">Pedobacter nyackensis</name>
    <dbReference type="NCBI Taxonomy" id="475255"/>
    <lineage>
        <taxon>Bacteria</taxon>
        <taxon>Pseudomonadati</taxon>
        <taxon>Bacteroidota</taxon>
        <taxon>Sphingobacteriia</taxon>
        <taxon>Sphingobacteriales</taxon>
        <taxon>Sphingobacteriaceae</taxon>
        <taxon>Pedobacter</taxon>
    </lineage>
</organism>
<name>A0A1W2ESM0_9SPHI</name>
<evidence type="ECO:0000313" key="5">
    <source>
        <dbReference type="EMBL" id="SMD12572.1"/>
    </source>
</evidence>